<name>A0ACC3D7W4_9PEZI</name>
<protein>
    <submittedName>
        <fullName evidence="1">Uncharacterized protein</fullName>
    </submittedName>
</protein>
<accession>A0ACC3D7W4</accession>
<keyword evidence="2" id="KW-1185">Reference proteome</keyword>
<evidence type="ECO:0000313" key="2">
    <source>
        <dbReference type="Proteomes" id="UP001186974"/>
    </source>
</evidence>
<sequence>MVSLLGLPREIRDEIISFVLCSQKEPPQYQGDTSSVDGFDNTGAEYADFKCQSWSTGGLLRHSTDSNTYTTNASGLLLVNRQLRAETLKLASESLNYSLDMFLLNEIQLLPTWTCIPLLSQQADSVTATLRYQGHPSGRRSGFRGGCCGPPPLVWSFYILLERFVKVGPVGPMKVEKVKNRKVFRKAVDRNICIKTLRIDIRTPQDLPENCELDPWPPTDESCERKRRARYNNAPVNPGKYWVMHPEEVLGFLQSNLSTLLSMCYHTAEFGALLYERVGTIEMSLDGEMREVWNLEEMLSAFPAEGPYQSFQKGRQAHFPTWRRKALDMRQESGLPVIRPQAEAQKSIYDVANASLSGYGWGYTYVDM</sequence>
<gene>
    <name evidence="1" type="ORF">LTS18_001980</name>
</gene>
<dbReference type="EMBL" id="JAWDJW010006933">
    <property type="protein sequence ID" value="KAK3063239.1"/>
    <property type="molecule type" value="Genomic_DNA"/>
</dbReference>
<dbReference type="Proteomes" id="UP001186974">
    <property type="component" value="Unassembled WGS sequence"/>
</dbReference>
<reference evidence="1" key="1">
    <citation type="submission" date="2024-09" db="EMBL/GenBank/DDBJ databases">
        <title>Black Yeasts Isolated from many extreme environments.</title>
        <authorList>
            <person name="Coleine C."/>
            <person name="Stajich J.E."/>
            <person name="Selbmann L."/>
        </authorList>
    </citation>
    <scope>NUCLEOTIDE SEQUENCE</scope>
    <source>
        <strain evidence="1">CCFEE 5737</strain>
    </source>
</reference>
<comment type="caution">
    <text evidence="1">The sequence shown here is derived from an EMBL/GenBank/DDBJ whole genome shotgun (WGS) entry which is preliminary data.</text>
</comment>
<proteinExistence type="predicted"/>
<organism evidence="1 2">
    <name type="scientific">Coniosporium uncinatum</name>
    <dbReference type="NCBI Taxonomy" id="93489"/>
    <lineage>
        <taxon>Eukaryota</taxon>
        <taxon>Fungi</taxon>
        <taxon>Dikarya</taxon>
        <taxon>Ascomycota</taxon>
        <taxon>Pezizomycotina</taxon>
        <taxon>Dothideomycetes</taxon>
        <taxon>Dothideomycetes incertae sedis</taxon>
        <taxon>Coniosporium</taxon>
    </lineage>
</organism>
<evidence type="ECO:0000313" key="1">
    <source>
        <dbReference type="EMBL" id="KAK3063239.1"/>
    </source>
</evidence>